<evidence type="ECO:0000313" key="3">
    <source>
        <dbReference type="Proteomes" id="UP000829542"/>
    </source>
</evidence>
<dbReference type="PANTHER" id="PTHR33164:SF104">
    <property type="entry name" value="TRANSCRIPTIONAL REGULATORY PROTEIN"/>
    <property type="match status" value="1"/>
</dbReference>
<accession>A0ABY3X390</accession>
<dbReference type="PANTHER" id="PTHR33164">
    <property type="entry name" value="TRANSCRIPTIONAL REGULATOR, MARR FAMILY"/>
    <property type="match status" value="1"/>
</dbReference>
<dbReference type="RefSeq" id="WP_242149378.1">
    <property type="nucleotide sequence ID" value="NZ_CP093379.1"/>
</dbReference>
<dbReference type="InterPro" id="IPR039422">
    <property type="entry name" value="MarR/SlyA-like"/>
</dbReference>
<gene>
    <name evidence="2" type="ORF">MMG00_13705</name>
</gene>
<dbReference type="InterPro" id="IPR000835">
    <property type="entry name" value="HTH_MarR-typ"/>
</dbReference>
<feature type="domain" description="HTH marR-type" evidence="1">
    <location>
        <begin position="37"/>
        <end position="171"/>
    </location>
</feature>
<dbReference type="Proteomes" id="UP000829542">
    <property type="component" value="Chromosome"/>
</dbReference>
<dbReference type="SUPFAM" id="SSF46785">
    <property type="entry name" value="Winged helix' DNA-binding domain"/>
    <property type="match status" value="1"/>
</dbReference>
<dbReference type="PRINTS" id="PR00598">
    <property type="entry name" value="HTHMARR"/>
</dbReference>
<dbReference type="EMBL" id="CP093379">
    <property type="protein sequence ID" value="UNM96231.1"/>
    <property type="molecule type" value="Genomic_DNA"/>
</dbReference>
<keyword evidence="3" id="KW-1185">Reference proteome</keyword>
<organism evidence="2 3">
    <name type="scientific">Ignatzschineria rhizosphaerae</name>
    <dbReference type="NCBI Taxonomy" id="2923279"/>
    <lineage>
        <taxon>Bacteria</taxon>
        <taxon>Pseudomonadati</taxon>
        <taxon>Pseudomonadota</taxon>
        <taxon>Gammaproteobacteria</taxon>
        <taxon>Cardiobacteriales</taxon>
        <taxon>Ignatzschineriaceae</taxon>
        <taxon>Ignatzschineria</taxon>
    </lineage>
</organism>
<dbReference type="SMART" id="SM00347">
    <property type="entry name" value="HTH_MARR"/>
    <property type="match status" value="1"/>
</dbReference>
<dbReference type="Gene3D" id="1.10.10.10">
    <property type="entry name" value="Winged helix-like DNA-binding domain superfamily/Winged helix DNA-binding domain"/>
    <property type="match status" value="1"/>
</dbReference>
<proteinExistence type="predicted"/>
<reference evidence="2 3" key="1">
    <citation type="submission" date="2022-03" db="EMBL/GenBank/DDBJ databases">
        <title>Ignatzschineria rhizosphaerae HR5S32.</title>
        <authorList>
            <person name="Sun J.Q."/>
            <person name="Feng J.Y."/>
        </authorList>
    </citation>
    <scope>NUCLEOTIDE SEQUENCE [LARGE SCALE GENOMIC DNA]</scope>
    <source>
        <strain evidence="2 3">HR5S32</strain>
    </source>
</reference>
<protein>
    <submittedName>
        <fullName evidence="2">MarR family transcriptional regulator</fullName>
    </submittedName>
</protein>
<name>A0ABY3X390_9GAMM</name>
<evidence type="ECO:0000313" key="2">
    <source>
        <dbReference type="EMBL" id="UNM96231.1"/>
    </source>
</evidence>
<dbReference type="InterPro" id="IPR036390">
    <property type="entry name" value="WH_DNA-bd_sf"/>
</dbReference>
<dbReference type="Pfam" id="PF12802">
    <property type="entry name" value="MarR_2"/>
    <property type="match status" value="1"/>
</dbReference>
<dbReference type="PROSITE" id="PS50995">
    <property type="entry name" value="HTH_MARR_2"/>
    <property type="match status" value="1"/>
</dbReference>
<sequence>MQKNSPQPRQDSSEKDLIDDIIQKWQATTISENSYIGTEIIGRMVRMNAFIQQRVEENLSRYDLNTGDFDLLAVLRREMEEGLTPRRIQELILVSSGGLSNRMTRLEARELITRLPDPNDRRGVIVQLTETGKTLIDIVAPSHLTLENELVAKLSTDEQTTLTLLLKKMLRTLEN</sequence>
<dbReference type="InterPro" id="IPR036388">
    <property type="entry name" value="WH-like_DNA-bd_sf"/>
</dbReference>
<evidence type="ECO:0000259" key="1">
    <source>
        <dbReference type="PROSITE" id="PS50995"/>
    </source>
</evidence>